<evidence type="ECO:0000259" key="8">
    <source>
        <dbReference type="Pfam" id="PF04389"/>
    </source>
</evidence>
<dbReference type="Proteomes" id="UP000295414">
    <property type="component" value="Unassembled WGS sequence"/>
</dbReference>
<evidence type="ECO:0000256" key="2">
    <source>
        <dbReference type="ARBA" id="ARBA00022670"/>
    </source>
</evidence>
<dbReference type="InterPro" id="IPR007484">
    <property type="entry name" value="Peptidase_M28"/>
</dbReference>
<protein>
    <submittedName>
        <fullName evidence="9">Zn-dependent M28 family amino/carboxypeptidase</fullName>
    </submittedName>
</protein>
<feature type="domain" description="Peptidase M28" evidence="8">
    <location>
        <begin position="316"/>
        <end position="531"/>
    </location>
</feature>
<evidence type="ECO:0000256" key="5">
    <source>
        <dbReference type="ARBA" id="ARBA00022801"/>
    </source>
</evidence>
<keyword evidence="5" id="KW-0378">Hydrolase</keyword>
<dbReference type="GO" id="GO:0006508">
    <property type="term" value="P:proteolysis"/>
    <property type="evidence" value="ECO:0007669"/>
    <property type="project" value="UniProtKB-KW"/>
</dbReference>
<dbReference type="EMBL" id="SMAP01000013">
    <property type="protein sequence ID" value="TCT20043.1"/>
    <property type="molecule type" value="Genomic_DNA"/>
</dbReference>
<dbReference type="InterPro" id="IPR046450">
    <property type="entry name" value="PA_dom_sf"/>
</dbReference>
<keyword evidence="3" id="KW-0479">Metal-binding</keyword>
<sequence>MRPLPLLLCLALCACGQNATAPAADTTAQAEAPSRAPVAGDHAFRPAIDAADFAAHVQQLASDAFGGRGPGTPGEQKTVDYIKAQFARIGLQPGNGEQWFQTVPMVRSVADPSTVLHLSIGDTRQDLAFGTDMVVGSHSEQPRVELKDSPLVFVGYGIDAPERGWNDYAGLDVRGKTVVILVNDPGFASGDPRLFDGKRMTYYGRWTYKFEEAARKGAAAALIIHDTPGASYGWDVVRNSWSGPQYYLPASVDPAPRLPIQGWLSGEAAKALFAAAGQDLGRLRAAAGKPGFKPVPLPATASVALQSTLSTAQSRNVLGLLPGREAADEAIVYMAHWDHLGTHADEPGDNIYNGAVDNATGVAALLELAEAFQHAPTPPKRSILFLAVTLEESGLLGSQYYVAHPVIPLAKTVAVFNIDALAPIGKARDITVVGKGNSELEDLLAEVLRQQGRRISEESNPAAGYYFRSDHFNFAKAGVPALYIDSGEALVDGGRAAGEAATRDYTAHRYHTPADQYDPATWKLDGIVQDLDALYAVGARLTNDGQWPAWRAGSPFKAARDAMRPPAAAAGAPPAR</sequence>
<dbReference type="GO" id="GO:0046872">
    <property type="term" value="F:metal ion binding"/>
    <property type="evidence" value="ECO:0007669"/>
    <property type="project" value="UniProtKB-KW"/>
</dbReference>
<dbReference type="FunFam" id="3.40.630.10:FF:000088">
    <property type="entry name" value="Peptidase M20"/>
    <property type="match status" value="1"/>
</dbReference>
<keyword evidence="9" id="KW-0121">Carboxypeptidase</keyword>
<gene>
    <name evidence="9" type="ORF">EDC34_1132</name>
</gene>
<proteinExistence type="predicted"/>
<evidence type="ECO:0000256" key="3">
    <source>
        <dbReference type="ARBA" id="ARBA00022723"/>
    </source>
</evidence>
<dbReference type="GO" id="GO:0008235">
    <property type="term" value="F:metalloexopeptidase activity"/>
    <property type="evidence" value="ECO:0007669"/>
    <property type="project" value="InterPro"/>
</dbReference>
<evidence type="ECO:0000256" key="6">
    <source>
        <dbReference type="ARBA" id="ARBA00022833"/>
    </source>
</evidence>
<organism evidence="9 10">
    <name type="scientific">Thermomonas haemolytica</name>
    <dbReference type="NCBI Taxonomy" id="141949"/>
    <lineage>
        <taxon>Bacteria</taxon>
        <taxon>Pseudomonadati</taxon>
        <taxon>Pseudomonadota</taxon>
        <taxon>Gammaproteobacteria</taxon>
        <taxon>Lysobacterales</taxon>
        <taxon>Lysobacteraceae</taxon>
        <taxon>Thermomonas</taxon>
    </lineage>
</organism>
<dbReference type="RefSeq" id="WP_114961092.1">
    <property type="nucleotide sequence ID" value="NZ_MSZW01000009.1"/>
</dbReference>
<evidence type="ECO:0000256" key="7">
    <source>
        <dbReference type="SAM" id="SignalP"/>
    </source>
</evidence>
<keyword evidence="4 7" id="KW-0732">Signal</keyword>
<evidence type="ECO:0000256" key="1">
    <source>
        <dbReference type="ARBA" id="ARBA00022438"/>
    </source>
</evidence>
<dbReference type="InterPro" id="IPR045175">
    <property type="entry name" value="M28_fam"/>
</dbReference>
<dbReference type="PROSITE" id="PS51257">
    <property type="entry name" value="PROKAR_LIPOPROTEIN"/>
    <property type="match status" value="1"/>
</dbReference>
<dbReference type="Pfam" id="PF04389">
    <property type="entry name" value="Peptidase_M28"/>
    <property type="match status" value="1"/>
</dbReference>
<dbReference type="OrthoDB" id="9778250at2"/>
<dbReference type="PANTHER" id="PTHR12147">
    <property type="entry name" value="METALLOPEPTIDASE M28 FAMILY MEMBER"/>
    <property type="match status" value="1"/>
</dbReference>
<dbReference type="PANTHER" id="PTHR12147:SF56">
    <property type="entry name" value="AMINOPEPTIDASE YDR415C-RELATED"/>
    <property type="match status" value="1"/>
</dbReference>
<evidence type="ECO:0000313" key="9">
    <source>
        <dbReference type="EMBL" id="TCT20043.1"/>
    </source>
</evidence>
<dbReference type="GO" id="GO:0004180">
    <property type="term" value="F:carboxypeptidase activity"/>
    <property type="evidence" value="ECO:0007669"/>
    <property type="project" value="UniProtKB-KW"/>
</dbReference>
<dbReference type="Gene3D" id="3.40.630.10">
    <property type="entry name" value="Zn peptidases"/>
    <property type="match status" value="2"/>
</dbReference>
<dbReference type="CDD" id="cd04821">
    <property type="entry name" value="PA_M28_1_2"/>
    <property type="match status" value="1"/>
</dbReference>
<dbReference type="CDD" id="cd05660">
    <property type="entry name" value="M28_like_PA"/>
    <property type="match status" value="1"/>
</dbReference>
<evidence type="ECO:0000313" key="10">
    <source>
        <dbReference type="Proteomes" id="UP000295414"/>
    </source>
</evidence>
<dbReference type="SUPFAM" id="SSF52025">
    <property type="entry name" value="PA domain"/>
    <property type="match status" value="1"/>
</dbReference>
<dbReference type="Gene3D" id="3.50.30.30">
    <property type="match status" value="1"/>
</dbReference>
<dbReference type="GO" id="GO:0004177">
    <property type="term" value="F:aminopeptidase activity"/>
    <property type="evidence" value="ECO:0007669"/>
    <property type="project" value="UniProtKB-KW"/>
</dbReference>
<keyword evidence="10" id="KW-1185">Reference proteome</keyword>
<keyword evidence="6" id="KW-0862">Zinc</keyword>
<dbReference type="SUPFAM" id="SSF53187">
    <property type="entry name" value="Zn-dependent exopeptidases"/>
    <property type="match status" value="1"/>
</dbReference>
<feature type="chain" id="PRO_5020553823" evidence="7">
    <location>
        <begin position="24"/>
        <end position="576"/>
    </location>
</feature>
<accession>A0A4R3MZ67</accession>
<reference evidence="9 10" key="1">
    <citation type="submission" date="2019-03" db="EMBL/GenBank/DDBJ databases">
        <title>Genomic Encyclopedia of Type Strains, Phase IV (KMG-IV): sequencing the most valuable type-strain genomes for metagenomic binning, comparative biology and taxonomic classification.</title>
        <authorList>
            <person name="Goeker M."/>
        </authorList>
    </citation>
    <scope>NUCLEOTIDE SEQUENCE [LARGE SCALE GENOMIC DNA]</scope>
    <source>
        <strain evidence="9 10">DSM 13605</strain>
    </source>
</reference>
<feature type="signal peptide" evidence="7">
    <location>
        <begin position="1"/>
        <end position="23"/>
    </location>
</feature>
<comment type="caution">
    <text evidence="9">The sequence shown here is derived from an EMBL/GenBank/DDBJ whole genome shotgun (WGS) entry which is preliminary data.</text>
</comment>
<name>A0A4R3MZ67_9GAMM</name>
<keyword evidence="1" id="KW-0031">Aminopeptidase</keyword>
<keyword evidence="2" id="KW-0645">Protease</keyword>
<dbReference type="AlphaFoldDB" id="A0A4R3MZ67"/>
<evidence type="ECO:0000256" key="4">
    <source>
        <dbReference type="ARBA" id="ARBA00022729"/>
    </source>
</evidence>